<evidence type="ECO:0000256" key="1">
    <source>
        <dbReference type="SAM" id="MobiDB-lite"/>
    </source>
</evidence>
<dbReference type="InterPro" id="IPR021421">
    <property type="entry name" value="DUF3071"/>
</dbReference>
<feature type="compositionally biased region" description="Low complexity" evidence="1">
    <location>
        <begin position="201"/>
        <end position="210"/>
    </location>
</feature>
<gene>
    <name evidence="3" type="ORF">UFOPK3495_00937</name>
    <name evidence="4" type="ORF">UFOPK4237_01179</name>
</gene>
<dbReference type="AlphaFoldDB" id="A0A6J7SK87"/>
<accession>A0A6J7SK87</accession>
<evidence type="ECO:0000313" key="3">
    <source>
        <dbReference type="EMBL" id="CAB4900647.1"/>
    </source>
</evidence>
<dbReference type="EMBL" id="CAFBMC010000045">
    <property type="protein sequence ID" value="CAB4900647.1"/>
    <property type="molecule type" value="Genomic_DNA"/>
</dbReference>
<organism evidence="4">
    <name type="scientific">freshwater metagenome</name>
    <dbReference type="NCBI Taxonomy" id="449393"/>
    <lineage>
        <taxon>unclassified sequences</taxon>
        <taxon>metagenomes</taxon>
        <taxon>ecological metagenomes</taxon>
    </lineage>
</organism>
<evidence type="ECO:0000259" key="2">
    <source>
        <dbReference type="Pfam" id="PF11268"/>
    </source>
</evidence>
<proteinExistence type="predicted"/>
<feature type="region of interest" description="Disordered" evidence="1">
    <location>
        <begin position="201"/>
        <end position="229"/>
    </location>
</feature>
<feature type="compositionally biased region" description="Basic residues" evidence="1">
    <location>
        <begin position="216"/>
        <end position="227"/>
    </location>
</feature>
<dbReference type="NCBIfam" id="NF040712">
    <property type="entry name" value="SepH"/>
    <property type="match status" value="1"/>
</dbReference>
<reference evidence="4" key="1">
    <citation type="submission" date="2020-05" db="EMBL/GenBank/DDBJ databases">
        <authorList>
            <person name="Chiriac C."/>
            <person name="Salcher M."/>
            <person name="Ghai R."/>
            <person name="Kavagutti S V."/>
        </authorList>
    </citation>
    <scope>NUCLEOTIDE SEQUENCE</scope>
</reference>
<dbReference type="EMBL" id="CAFBPZ010000085">
    <property type="protein sequence ID" value="CAB5040660.1"/>
    <property type="molecule type" value="Genomic_DNA"/>
</dbReference>
<dbReference type="Pfam" id="PF11268">
    <property type="entry name" value="DUF3071"/>
    <property type="match status" value="1"/>
</dbReference>
<evidence type="ECO:0000313" key="4">
    <source>
        <dbReference type="EMBL" id="CAB5040660.1"/>
    </source>
</evidence>
<dbReference type="InterPro" id="IPR047682">
    <property type="entry name" value="SepH-like"/>
</dbReference>
<sequence>MEPLSPREIQSRVRAGGIPEVIAAETGWPLDKVLRYAGPPLGEREHIVTTALTTELRRSGSPVSFADSVAAVVAPTGYSPDSITWDSYRREDGKWIITALLPAWKHGTKALWTYDYSGRNLHPLNDVARRLMGVEPEGDMDFITDTPIAVLVQEAEIEILDENRPRLMAVPALAVEEEDVVVVVAVDEMLEIFEDSNNTLMLPMPTQTPTASTKPVMKKPAKSKGRRASIPTWDEILFGTSKNDDV</sequence>
<name>A0A6J7SK87_9ZZZZ</name>
<protein>
    <submittedName>
        <fullName evidence="4">Unannotated protein</fullName>
    </submittedName>
</protein>
<feature type="domain" description="DUF3071" evidence="2">
    <location>
        <begin position="3"/>
        <end position="114"/>
    </location>
</feature>